<dbReference type="Proteomes" id="UP000828390">
    <property type="component" value="Unassembled WGS sequence"/>
</dbReference>
<keyword evidence="3" id="KW-1185">Reference proteome</keyword>
<name>A0A9D4N736_DREPO</name>
<comment type="caution">
    <text evidence="2">The sequence shown here is derived from an EMBL/GenBank/DDBJ whole genome shotgun (WGS) entry which is preliminary data.</text>
</comment>
<evidence type="ECO:0000313" key="2">
    <source>
        <dbReference type="EMBL" id="KAH3890962.1"/>
    </source>
</evidence>
<protein>
    <submittedName>
        <fullName evidence="2">Uncharacterized protein</fullName>
    </submittedName>
</protein>
<dbReference type="AlphaFoldDB" id="A0A9D4N736"/>
<feature type="region of interest" description="Disordered" evidence="1">
    <location>
        <begin position="84"/>
        <end position="112"/>
    </location>
</feature>
<reference evidence="2" key="1">
    <citation type="journal article" date="2019" name="bioRxiv">
        <title>The Genome of the Zebra Mussel, Dreissena polymorpha: A Resource for Invasive Species Research.</title>
        <authorList>
            <person name="McCartney M.A."/>
            <person name="Auch B."/>
            <person name="Kono T."/>
            <person name="Mallez S."/>
            <person name="Zhang Y."/>
            <person name="Obille A."/>
            <person name="Becker A."/>
            <person name="Abrahante J.E."/>
            <person name="Garbe J."/>
            <person name="Badalamenti J.P."/>
            <person name="Herman A."/>
            <person name="Mangelson H."/>
            <person name="Liachko I."/>
            <person name="Sullivan S."/>
            <person name="Sone E.D."/>
            <person name="Koren S."/>
            <person name="Silverstein K.A.T."/>
            <person name="Beckman K.B."/>
            <person name="Gohl D.M."/>
        </authorList>
    </citation>
    <scope>NUCLEOTIDE SEQUENCE</scope>
    <source>
        <strain evidence="2">Duluth1</strain>
        <tissue evidence="2">Whole animal</tissue>
    </source>
</reference>
<dbReference type="EMBL" id="JAIWYP010000001">
    <property type="protein sequence ID" value="KAH3890962.1"/>
    <property type="molecule type" value="Genomic_DNA"/>
</dbReference>
<reference evidence="2" key="2">
    <citation type="submission" date="2020-11" db="EMBL/GenBank/DDBJ databases">
        <authorList>
            <person name="McCartney M.A."/>
            <person name="Auch B."/>
            <person name="Kono T."/>
            <person name="Mallez S."/>
            <person name="Becker A."/>
            <person name="Gohl D.M."/>
            <person name="Silverstein K.A.T."/>
            <person name="Koren S."/>
            <person name="Bechman K.B."/>
            <person name="Herman A."/>
            <person name="Abrahante J.E."/>
            <person name="Garbe J."/>
        </authorList>
    </citation>
    <scope>NUCLEOTIDE SEQUENCE</scope>
    <source>
        <strain evidence="2">Duluth1</strain>
        <tissue evidence="2">Whole animal</tissue>
    </source>
</reference>
<sequence>MKQIPLLVTASTRQKSVRLRGELYRKSGRLRARCATTLEIVFLRNVYFRKAAEEVVYVRMGILGILPVSEMELHPVPYTGFPPSLPEHLPQTPVLHAERQPSSGETAHMSEPLRRRRNFDFSKFNARC</sequence>
<organism evidence="2 3">
    <name type="scientific">Dreissena polymorpha</name>
    <name type="common">Zebra mussel</name>
    <name type="synonym">Mytilus polymorpha</name>
    <dbReference type="NCBI Taxonomy" id="45954"/>
    <lineage>
        <taxon>Eukaryota</taxon>
        <taxon>Metazoa</taxon>
        <taxon>Spiralia</taxon>
        <taxon>Lophotrochozoa</taxon>
        <taxon>Mollusca</taxon>
        <taxon>Bivalvia</taxon>
        <taxon>Autobranchia</taxon>
        <taxon>Heteroconchia</taxon>
        <taxon>Euheterodonta</taxon>
        <taxon>Imparidentia</taxon>
        <taxon>Neoheterodontei</taxon>
        <taxon>Myida</taxon>
        <taxon>Dreissenoidea</taxon>
        <taxon>Dreissenidae</taxon>
        <taxon>Dreissena</taxon>
    </lineage>
</organism>
<gene>
    <name evidence="2" type="ORF">DPMN_015052</name>
</gene>
<evidence type="ECO:0000256" key="1">
    <source>
        <dbReference type="SAM" id="MobiDB-lite"/>
    </source>
</evidence>
<proteinExistence type="predicted"/>
<evidence type="ECO:0000313" key="3">
    <source>
        <dbReference type="Proteomes" id="UP000828390"/>
    </source>
</evidence>
<accession>A0A9D4N736</accession>